<evidence type="ECO:0000259" key="4">
    <source>
        <dbReference type="PROSITE" id="PS50199"/>
    </source>
</evidence>
<protein>
    <recommendedName>
        <fullName evidence="4">RanBP2-type domain-containing protein</fullName>
    </recommendedName>
</protein>
<dbReference type="AlphaFoldDB" id="A0A1Q9GT05"/>
<dbReference type="STRING" id="1903952.BIT28_23605"/>
<keyword evidence="1" id="KW-0479">Metal-binding</keyword>
<evidence type="ECO:0000256" key="1">
    <source>
        <dbReference type="ARBA" id="ARBA00022723"/>
    </source>
</evidence>
<gene>
    <name evidence="5" type="ORF">BIT28_23605</name>
</gene>
<dbReference type="InterPro" id="IPR018551">
    <property type="entry name" value="DUF2007"/>
</dbReference>
<dbReference type="Proteomes" id="UP000186905">
    <property type="component" value="Unassembled WGS sequence"/>
</dbReference>
<dbReference type="OrthoDB" id="9814654at2"/>
<dbReference type="EMBL" id="MJIL01000059">
    <property type="protein sequence ID" value="OLQ78165.1"/>
    <property type="molecule type" value="Genomic_DNA"/>
</dbReference>
<dbReference type="GO" id="GO:0008270">
    <property type="term" value="F:zinc ion binding"/>
    <property type="evidence" value="ECO:0007669"/>
    <property type="project" value="UniProtKB-KW"/>
</dbReference>
<dbReference type="InterPro" id="IPR001876">
    <property type="entry name" value="Znf_RanBP2"/>
</dbReference>
<feature type="domain" description="RanBP2-type" evidence="4">
    <location>
        <begin position="75"/>
        <end position="103"/>
    </location>
</feature>
<keyword evidence="6" id="KW-1185">Reference proteome</keyword>
<dbReference type="Pfam" id="PF09413">
    <property type="entry name" value="DUF2007"/>
    <property type="match status" value="1"/>
</dbReference>
<comment type="caution">
    <text evidence="5">The sequence shown here is derived from an EMBL/GenBank/DDBJ whole genome shotgun (WGS) entry which is preliminary data.</text>
</comment>
<dbReference type="RefSeq" id="WP_075763254.1">
    <property type="nucleotide sequence ID" value="NZ_MJIL01000059.1"/>
</dbReference>
<dbReference type="PROSITE" id="PS01358">
    <property type="entry name" value="ZF_RANBP2_1"/>
    <property type="match status" value="1"/>
</dbReference>
<sequence>MGGPWIKVYDAANNLEAYSLKGMLESEHIEVQLSGECLSSATGELPTDVLQVGVWVREEQVQLARQQLAQYEHTAASSWNCPQCAEHNEGQFEICWQCGCDRP</sequence>
<dbReference type="PROSITE" id="PS50199">
    <property type="entry name" value="ZF_RANBP2_2"/>
    <property type="match status" value="1"/>
</dbReference>
<name>A0A1Q9GT05_9GAMM</name>
<evidence type="ECO:0000313" key="5">
    <source>
        <dbReference type="EMBL" id="OLQ78165.1"/>
    </source>
</evidence>
<evidence type="ECO:0000256" key="3">
    <source>
        <dbReference type="ARBA" id="ARBA00022833"/>
    </source>
</evidence>
<accession>A0A1Q9GT05</accession>
<evidence type="ECO:0000256" key="2">
    <source>
        <dbReference type="ARBA" id="ARBA00022771"/>
    </source>
</evidence>
<organism evidence="5 6">
    <name type="scientific">Photobacterium proteolyticum</name>
    <dbReference type="NCBI Taxonomy" id="1903952"/>
    <lineage>
        <taxon>Bacteria</taxon>
        <taxon>Pseudomonadati</taxon>
        <taxon>Pseudomonadota</taxon>
        <taxon>Gammaproteobacteria</taxon>
        <taxon>Vibrionales</taxon>
        <taxon>Vibrionaceae</taxon>
        <taxon>Photobacterium</taxon>
    </lineage>
</organism>
<proteinExistence type="predicted"/>
<evidence type="ECO:0000313" key="6">
    <source>
        <dbReference type="Proteomes" id="UP000186905"/>
    </source>
</evidence>
<keyword evidence="3" id="KW-0862">Zinc</keyword>
<reference evidence="5 6" key="1">
    <citation type="submission" date="2016-09" db="EMBL/GenBank/DDBJ databases">
        <title>Photobacterium proteolyticum sp. nov. a protease producing bacterium isolated from ocean sediments of Laizhou Bay.</title>
        <authorList>
            <person name="Li Y."/>
        </authorList>
    </citation>
    <scope>NUCLEOTIDE SEQUENCE [LARGE SCALE GENOMIC DNA]</scope>
    <source>
        <strain evidence="5 6">13-12</strain>
    </source>
</reference>
<keyword evidence="2" id="KW-0863">Zinc-finger</keyword>